<accession>A0AA96JWZ5</accession>
<sequence length="116" mass="13388">MNFQQTPIPPVALIKDVQQNHEPYIKDVHQKIEKSRKLLNDLAKMRTHATSEERKEELYAPVMKLTKELEHAERVAENLNVSDPKGWQRNKTEMDAVLADLEVTYNKTSPLLNGPN</sequence>
<protein>
    <submittedName>
        <fullName evidence="1">Uncharacterized protein</fullName>
    </submittedName>
</protein>
<organism evidence="1 2">
    <name type="scientific">Candidatus Nitrospira neomarina</name>
    <dbReference type="NCBI Taxonomy" id="3020899"/>
    <lineage>
        <taxon>Bacteria</taxon>
        <taxon>Pseudomonadati</taxon>
        <taxon>Nitrospirota</taxon>
        <taxon>Nitrospiria</taxon>
        <taxon>Nitrospirales</taxon>
        <taxon>Nitrospiraceae</taxon>
        <taxon>Nitrospira</taxon>
    </lineage>
</organism>
<dbReference type="AlphaFoldDB" id="A0AA96JWZ5"/>
<dbReference type="EMBL" id="CP116968">
    <property type="protein sequence ID" value="WNM62565.1"/>
    <property type="molecule type" value="Genomic_DNA"/>
</dbReference>
<proteinExistence type="predicted"/>
<reference evidence="1 2" key="1">
    <citation type="submission" date="2023-01" db="EMBL/GenBank/DDBJ databases">
        <title>Cultivation and genomic characterization of new, ubiquitous marine nitrite-oxidizing bacteria from the Nitrospirales.</title>
        <authorList>
            <person name="Mueller A.J."/>
            <person name="Daebeler A."/>
            <person name="Herbold C.W."/>
            <person name="Kirkegaard R.H."/>
            <person name="Daims H."/>
        </authorList>
    </citation>
    <scope>NUCLEOTIDE SEQUENCE [LARGE SCALE GENOMIC DNA]</scope>
    <source>
        <strain evidence="1 2">DK</strain>
    </source>
</reference>
<dbReference type="Proteomes" id="UP001302494">
    <property type="component" value="Chromosome"/>
</dbReference>
<keyword evidence="2" id="KW-1185">Reference proteome</keyword>
<dbReference type="KEGG" id="nneo:PQG83_02125"/>
<evidence type="ECO:0000313" key="2">
    <source>
        <dbReference type="Proteomes" id="UP001302494"/>
    </source>
</evidence>
<evidence type="ECO:0000313" key="1">
    <source>
        <dbReference type="EMBL" id="WNM62565.1"/>
    </source>
</evidence>
<dbReference type="RefSeq" id="WP_312746236.1">
    <property type="nucleotide sequence ID" value="NZ_CP116968.1"/>
</dbReference>
<name>A0AA96JWZ5_9BACT</name>
<gene>
    <name evidence="1" type="ORF">PQG83_02125</name>
</gene>